<gene>
    <name evidence="1" type="ORF">HMPREF9439_00438</name>
</gene>
<comment type="caution">
    <text evidence="1">The sequence shown here is derived from an EMBL/GenBank/DDBJ whole genome shotgun (WGS) entry which is preliminary data.</text>
</comment>
<keyword evidence="2" id="KW-1185">Reference proteome</keyword>
<evidence type="ECO:0000313" key="1">
    <source>
        <dbReference type="EMBL" id="EGG57110.1"/>
    </source>
</evidence>
<dbReference type="AlphaFoldDB" id="F3QHP1"/>
<dbReference type="HOGENOM" id="CLU_2509665_0_0_4"/>
<sequence>MKIDFWGHKRKKNGLKKDTAIVLSCYCVIRDGGMGKMPGKSGKEAFSWGKRGRLGWLRRKLLQETEMEKLETLKDLSRSVPIFSK</sequence>
<accession>F3QHP1</accession>
<dbReference type="Proteomes" id="UP000005156">
    <property type="component" value="Unassembled WGS sequence"/>
</dbReference>
<name>F3QHP1_9BURK</name>
<evidence type="ECO:0000313" key="2">
    <source>
        <dbReference type="Proteomes" id="UP000005156"/>
    </source>
</evidence>
<proteinExistence type="predicted"/>
<reference evidence="1 2" key="1">
    <citation type="submission" date="2011-02" db="EMBL/GenBank/DDBJ databases">
        <authorList>
            <person name="Weinstock G."/>
            <person name="Sodergren E."/>
            <person name="Clifton S."/>
            <person name="Fulton L."/>
            <person name="Fulton B."/>
            <person name="Courtney L."/>
            <person name="Fronick C."/>
            <person name="Harrison M."/>
            <person name="Strong C."/>
            <person name="Farmer C."/>
            <person name="Delahaunty K."/>
            <person name="Markovic C."/>
            <person name="Hall O."/>
            <person name="Minx P."/>
            <person name="Tomlinson C."/>
            <person name="Mitreva M."/>
            <person name="Hou S."/>
            <person name="Chen J."/>
            <person name="Wollam A."/>
            <person name="Pepin K.H."/>
            <person name="Johnson M."/>
            <person name="Bhonagiri V."/>
            <person name="Zhang X."/>
            <person name="Suruliraj S."/>
            <person name="Warren W."/>
            <person name="Chinwalla A."/>
            <person name="Mardis E.R."/>
            <person name="Wilson R.K."/>
        </authorList>
    </citation>
    <scope>NUCLEOTIDE SEQUENCE [LARGE SCALE GENOMIC DNA]</scope>
    <source>
        <strain evidence="1 2">YIT 11859</strain>
    </source>
</reference>
<protein>
    <submittedName>
        <fullName evidence="1">Uncharacterized protein</fullName>
    </submittedName>
</protein>
<organism evidence="1 2">
    <name type="scientific">Parasutterella excrementihominis YIT 11859</name>
    <dbReference type="NCBI Taxonomy" id="762966"/>
    <lineage>
        <taxon>Bacteria</taxon>
        <taxon>Pseudomonadati</taxon>
        <taxon>Pseudomonadota</taxon>
        <taxon>Betaproteobacteria</taxon>
        <taxon>Burkholderiales</taxon>
        <taxon>Sutterellaceae</taxon>
        <taxon>Parasutterella</taxon>
    </lineage>
</organism>
<dbReference type="EMBL" id="AFBP01000009">
    <property type="protein sequence ID" value="EGG57110.1"/>
    <property type="molecule type" value="Genomic_DNA"/>
</dbReference>